<dbReference type="GO" id="GO:0016791">
    <property type="term" value="F:phosphatase activity"/>
    <property type="evidence" value="ECO:0007669"/>
    <property type="project" value="TreeGrafter"/>
</dbReference>
<keyword evidence="7" id="KW-1185">Reference proteome</keyword>
<keyword evidence="4" id="KW-0460">Magnesium</keyword>
<dbReference type="SUPFAM" id="SSF56784">
    <property type="entry name" value="HAD-like"/>
    <property type="match status" value="1"/>
</dbReference>
<dbReference type="SFLD" id="SFLDS00003">
    <property type="entry name" value="Haloacid_Dehalogenase"/>
    <property type="match status" value="1"/>
</dbReference>
<gene>
    <name evidence="6" type="ORF">L1785_13200</name>
</gene>
<sequence>MIWLFDLDNTLVDRDGAFRAWAVETVAAHDGGPSDLAAILEADGGGFAPKDAVAATVRDVLGRATPVERLIEEMRAGIRRHIVLYPGVTDLLAELRAGGDPVGIVTNGVSHQQRGKIERTGLDRLVDTVVVSEEVGVAKPDPRPVEIALERLGGTAADAWMIGDAAHADVAAGRAAGTRTGWVAHGRAWAGEGAPDVIGPTTPDVVDQARAS</sequence>
<dbReference type="PANTHER" id="PTHR46470:SF2">
    <property type="entry name" value="GLYCERALDEHYDE 3-PHOSPHATE PHOSPHATASE"/>
    <property type="match status" value="1"/>
</dbReference>
<keyword evidence="3 6" id="KW-0378">Hydrolase</keyword>
<comment type="caution">
    <text evidence="6">The sequence shown here is derived from an EMBL/GenBank/DDBJ whole genome shotgun (WGS) entry which is preliminary data.</text>
</comment>
<feature type="region of interest" description="Disordered" evidence="5">
    <location>
        <begin position="193"/>
        <end position="212"/>
    </location>
</feature>
<accession>A0AA41UCC1</accession>
<dbReference type="InterPro" id="IPR051400">
    <property type="entry name" value="HAD-like_hydrolase"/>
</dbReference>
<dbReference type="AlphaFoldDB" id="A0AA41UCC1"/>
<dbReference type="Pfam" id="PF13419">
    <property type="entry name" value="HAD_2"/>
    <property type="match status" value="1"/>
</dbReference>
<dbReference type="RefSeq" id="WP_236089729.1">
    <property type="nucleotide sequence ID" value="NZ_JAKGSG010000035.1"/>
</dbReference>
<dbReference type="InterPro" id="IPR006439">
    <property type="entry name" value="HAD-SF_hydro_IA"/>
</dbReference>
<evidence type="ECO:0000256" key="1">
    <source>
        <dbReference type="ARBA" id="ARBA00001946"/>
    </source>
</evidence>
<evidence type="ECO:0000256" key="2">
    <source>
        <dbReference type="ARBA" id="ARBA00022723"/>
    </source>
</evidence>
<dbReference type="InterPro" id="IPR036412">
    <property type="entry name" value="HAD-like_sf"/>
</dbReference>
<dbReference type="NCBIfam" id="TIGR01509">
    <property type="entry name" value="HAD-SF-IA-v3"/>
    <property type="match status" value="1"/>
</dbReference>
<dbReference type="EMBL" id="JAKGSG010000035">
    <property type="protein sequence ID" value="MCF4121934.1"/>
    <property type="molecule type" value="Genomic_DNA"/>
</dbReference>
<dbReference type="PANTHER" id="PTHR46470">
    <property type="entry name" value="N-ACYLNEURAMINATE-9-PHOSPHATASE"/>
    <property type="match status" value="1"/>
</dbReference>
<proteinExistence type="predicted"/>
<dbReference type="NCBIfam" id="TIGR01549">
    <property type="entry name" value="HAD-SF-IA-v1"/>
    <property type="match status" value="1"/>
</dbReference>
<comment type="cofactor">
    <cofactor evidence="1">
        <name>Mg(2+)</name>
        <dbReference type="ChEBI" id="CHEBI:18420"/>
    </cofactor>
</comment>
<name>A0AA41UCC1_9MICO</name>
<dbReference type="GO" id="GO:0044281">
    <property type="term" value="P:small molecule metabolic process"/>
    <property type="evidence" value="ECO:0007669"/>
    <property type="project" value="UniProtKB-ARBA"/>
</dbReference>
<reference evidence="6" key="1">
    <citation type="submission" date="2022-01" db="EMBL/GenBank/DDBJ databases">
        <title>Antribacter sp. nov., isolated from Guizhou of China.</title>
        <authorList>
            <person name="Chengliang C."/>
            <person name="Ya Z."/>
        </authorList>
    </citation>
    <scope>NUCLEOTIDE SEQUENCE</scope>
    <source>
        <strain evidence="6">KLBMP 9083</strain>
    </source>
</reference>
<evidence type="ECO:0000313" key="7">
    <source>
        <dbReference type="Proteomes" id="UP001165405"/>
    </source>
</evidence>
<organism evidence="6 7">
    <name type="scientific">Antribacter soli</name>
    <dbReference type="NCBI Taxonomy" id="2910976"/>
    <lineage>
        <taxon>Bacteria</taxon>
        <taxon>Bacillati</taxon>
        <taxon>Actinomycetota</taxon>
        <taxon>Actinomycetes</taxon>
        <taxon>Micrococcales</taxon>
        <taxon>Promicromonosporaceae</taxon>
        <taxon>Antribacter</taxon>
    </lineage>
</organism>
<keyword evidence="2" id="KW-0479">Metal-binding</keyword>
<dbReference type="Gene3D" id="3.40.50.1000">
    <property type="entry name" value="HAD superfamily/HAD-like"/>
    <property type="match status" value="1"/>
</dbReference>
<evidence type="ECO:0000256" key="5">
    <source>
        <dbReference type="SAM" id="MobiDB-lite"/>
    </source>
</evidence>
<dbReference type="Gene3D" id="1.10.150.520">
    <property type="match status" value="1"/>
</dbReference>
<evidence type="ECO:0000256" key="4">
    <source>
        <dbReference type="ARBA" id="ARBA00022842"/>
    </source>
</evidence>
<protein>
    <submittedName>
        <fullName evidence="6">HAD-IA family hydrolase</fullName>
    </submittedName>
</protein>
<evidence type="ECO:0000313" key="6">
    <source>
        <dbReference type="EMBL" id="MCF4121934.1"/>
    </source>
</evidence>
<dbReference type="InterPro" id="IPR023214">
    <property type="entry name" value="HAD_sf"/>
</dbReference>
<dbReference type="InterPro" id="IPR041492">
    <property type="entry name" value="HAD_2"/>
</dbReference>
<evidence type="ECO:0000256" key="3">
    <source>
        <dbReference type="ARBA" id="ARBA00022801"/>
    </source>
</evidence>
<dbReference type="GO" id="GO:0046872">
    <property type="term" value="F:metal ion binding"/>
    <property type="evidence" value="ECO:0007669"/>
    <property type="project" value="UniProtKB-KW"/>
</dbReference>
<dbReference type="SFLD" id="SFLDG01129">
    <property type="entry name" value="C1.5:_HAD__Beta-PGM__Phosphata"/>
    <property type="match status" value="1"/>
</dbReference>
<dbReference type="Proteomes" id="UP001165405">
    <property type="component" value="Unassembled WGS sequence"/>
</dbReference>